<keyword evidence="1" id="KW-0521">NADP</keyword>
<dbReference type="EMBL" id="MPNT01000001">
    <property type="protein sequence ID" value="OJZ76057.1"/>
    <property type="molecule type" value="Genomic_DNA"/>
</dbReference>
<feature type="domain" description="Dihydrodipicolinate reductase N-terminal" evidence="3">
    <location>
        <begin position="4"/>
        <end position="72"/>
    </location>
</feature>
<evidence type="ECO:0000313" key="5">
    <source>
        <dbReference type="EMBL" id="OJZ76057.1"/>
    </source>
</evidence>
<keyword evidence="6" id="KW-1185">Reference proteome</keyword>
<dbReference type="Gene3D" id="3.40.50.720">
    <property type="entry name" value="NAD(P)-binding Rossmann-like Domain"/>
    <property type="match status" value="1"/>
</dbReference>
<evidence type="ECO:0000256" key="2">
    <source>
        <dbReference type="ARBA" id="ARBA00023002"/>
    </source>
</evidence>
<dbReference type="CDD" id="cd24146">
    <property type="entry name" value="nat-AmDH_N_like"/>
    <property type="match status" value="1"/>
</dbReference>
<evidence type="ECO:0000313" key="6">
    <source>
        <dbReference type="Proteomes" id="UP000186438"/>
    </source>
</evidence>
<dbReference type="SUPFAM" id="SSF51735">
    <property type="entry name" value="NAD(P)-binding Rossmann-fold domains"/>
    <property type="match status" value="1"/>
</dbReference>
<dbReference type="Pfam" id="PF01113">
    <property type="entry name" value="DapB_N"/>
    <property type="match status" value="1"/>
</dbReference>
<dbReference type="STRING" id="53378.BRW65_01000"/>
<dbReference type="Pfam" id="PF19328">
    <property type="entry name" value="DAP_DH_C"/>
    <property type="match status" value="1"/>
</dbReference>
<dbReference type="GO" id="GO:0009089">
    <property type="term" value="P:lysine biosynthetic process via diaminopimelate"/>
    <property type="evidence" value="ECO:0007669"/>
    <property type="project" value="InterPro"/>
</dbReference>
<dbReference type="InterPro" id="IPR000846">
    <property type="entry name" value="DapB_N"/>
</dbReference>
<reference evidence="5 6" key="1">
    <citation type="submission" date="2016-11" db="EMBL/GenBank/DDBJ databases">
        <title>Genome sequences of unsequenced Mycobacteria.</title>
        <authorList>
            <person name="Greninger A.L."/>
            <person name="Fang F."/>
            <person name="Jerome K.R."/>
        </authorList>
    </citation>
    <scope>NUCLEOTIDE SEQUENCE [LARGE SCALE GENOMIC DNA]</scope>
    <source>
        <strain evidence="5 6">M11</strain>
    </source>
</reference>
<accession>A0A1Q4I261</accession>
<dbReference type="InterPro" id="IPR036291">
    <property type="entry name" value="NAD(P)-bd_dom_sf"/>
</dbReference>
<dbReference type="InterPro" id="IPR045760">
    <property type="entry name" value="DAP_DH_C"/>
</dbReference>
<gene>
    <name evidence="5" type="ORF">BRW65_01000</name>
</gene>
<evidence type="ECO:0000259" key="3">
    <source>
        <dbReference type="Pfam" id="PF01113"/>
    </source>
</evidence>
<dbReference type="Proteomes" id="UP000186438">
    <property type="component" value="Unassembled WGS sequence"/>
</dbReference>
<name>A0A1Q4I261_9MYCO</name>
<feature type="domain" description="2,4-diaminopentanoate dehydrogenase C-terminal" evidence="4">
    <location>
        <begin position="147"/>
        <end position="345"/>
    </location>
</feature>
<organism evidence="5 6">
    <name type="scientific">Mycobacterium paraffinicum</name>
    <dbReference type="NCBI Taxonomy" id="53378"/>
    <lineage>
        <taxon>Bacteria</taxon>
        <taxon>Bacillati</taxon>
        <taxon>Actinomycetota</taxon>
        <taxon>Actinomycetes</taxon>
        <taxon>Mycobacteriales</taxon>
        <taxon>Mycobacteriaceae</taxon>
        <taxon>Mycobacterium</taxon>
    </lineage>
</organism>
<dbReference type="GO" id="GO:0008839">
    <property type="term" value="F:4-hydroxy-tetrahydrodipicolinate reductase"/>
    <property type="evidence" value="ECO:0007669"/>
    <property type="project" value="InterPro"/>
</dbReference>
<evidence type="ECO:0000259" key="4">
    <source>
        <dbReference type="Pfam" id="PF19328"/>
    </source>
</evidence>
<sequence>MTYRVVLWGTGNVGRMALKAIIEHRDLELVGVVVHNAEKIGVDAGELCGLDKVGILATSDPAEALALSPDVVCYTAAGDRRPYDAVNDICFALETGANVVSTSVVSLLHRGSAEPAVLAQIEAACQAGGTSCFTSGNDPGFSTEVIPLALTGAVERLDFIRVQEVSSYATYEQPEILFEMMGFGKPPQYVPPFLAPGVLKRLGGGSVHSIAEGLGVELDDIVEVVERWNTEVELHLSSGRIIPAGTTAALRFELQGIVAGRPLIGVGHVNRMHDDAAPDWPQSSGKAYTITVEGSPAMRAEIEMVGEDGDHNTAGLLITAMRVLHAIPKVCQAAPGMLGANDVGLITGRGVVR</sequence>
<proteinExistence type="predicted"/>
<dbReference type="AlphaFoldDB" id="A0A1Q4I261"/>
<dbReference type="RefSeq" id="WP_073870192.1">
    <property type="nucleotide sequence ID" value="NZ_MPNT01000001.1"/>
</dbReference>
<protein>
    <submittedName>
        <fullName evidence="5">Uncharacterized protein</fullName>
    </submittedName>
</protein>
<comment type="caution">
    <text evidence="5">The sequence shown here is derived from an EMBL/GenBank/DDBJ whole genome shotgun (WGS) entry which is preliminary data.</text>
</comment>
<keyword evidence="2" id="KW-0560">Oxidoreductase</keyword>
<evidence type="ECO:0000256" key="1">
    <source>
        <dbReference type="ARBA" id="ARBA00022857"/>
    </source>
</evidence>